<reference evidence="2 3" key="1">
    <citation type="submission" date="2024-03" db="EMBL/GenBank/DDBJ databases">
        <title>Actinomycetospora sp. OC33-EN08, a novel actinomycete isolated from wild orchid (Aerides multiflora).</title>
        <authorList>
            <person name="Suriyachadkun C."/>
        </authorList>
    </citation>
    <scope>NUCLEOTIDE SEQUENCE [LARGE SCALE GENOMIC DNA]</scope>
    <source>
        <strain evidence="2 3">OC33-EN08</strain>
    </source>
</reference>
<sequence length="225" mass="22822">MVEGWPGVAIATVFVLTTGLCALSLAAHGTRRSTRLALAEANHVVMGVAMVLMVAPATADLVVPGVGVLVFGIAAVGWLGVLLTSRLLGDTLGSIVGCDRCTGHPVHLAALDAAMVVMYLAMVPTSSGQMGQMDHGMPGMHHAAPAPGISGVQWVAAALALYLVGHAIVTAVVLARRPRVEEAPAAEGSVATLVRPVRVLAHGRVQLIGQAGMGLAMAAMLLLGV</sequence>
<gene>
    <name evidence="2" type="ORF">WCD74_14980</name>
</gene>
<dbReference type="InterPro" id="IPR033458">
    <property type="entry name" value="DUF5134"/>
</dbReference>
<proteinExistence type="predicted"/>
<protein>
    <submittedName>
        <fullName evidence="2">DUF5134 domain-containing protein</fullName>
    </submittedName>
</protein>
<organism evidence="2 3">
    <name type="scientific">Actinomycetospora aurantiaca</name>
    <dbReference type="NCBI Taxonomy" id="3129233"/>
    <lineage>
        <taxon>Bacteria</taxon>
        <taxon>Bacillati</taxon>
        <taxon>Actinomycetota</taxon>
        <taxon>Actinomycetes</taxon>
        <taxon>Pseudonocardiales</taxon>
        <taxon>Pseudonocardiaceae</taxon>
        <taxon>Actinomycetospora</taxon>
    </lineage>
</organism>
<keyword evidence="1" id="KW-1133">Transmembrane helix</keyword>
<comment type="caution">
    <text evidence="2">The sequence shown here is derived from an EMBL/GenBank/DDBJ whole genome shotgun (WGS) entry which is preliminary data.</text>
</comment>
<keyword evidence="1" id="KW-0812">Transmembrane</keyword>
<evidence type="ECO:0000256" key="1">
    <source>
        <dbReference type="SAM" id="Phobius"/>
    </source>
</evidence>
<dbReference type="Proteomes" id="UP001385809">
    <property type="component" value="Unassembled WGS sequence"/>
</dbReference>
<evidence type="ECO:0000313" key="2">
    <source>
        <dbReference type="EMBL" id="MEJ2869076.1"/>
    </source>
</evidence>
<name>A0ABU8MQ78_9PSEU</name>
<keyword evidence="3" id="KW-1185">Reference proteome</keyword>
<feature type="transmembrane region" description="Helical" evidence="1">
    <location>
        <begin position="6"/>
        <end position="25"/>
    </location>
</feature>
<dbReference type="EMBL" id="JBBEGN010000006">
    <property type="protein sequence ID" value="MEJ2869076.1"/>
    <property type="molecule type" value="Genomic_DNA"/>
</dbReference>
<accession>A0ABU8MQ78</accession>
<feature type="transmembrane region" description="Helical" evidence="1">
    <location>
        <begin position="37"/>
        <end position="55"/>
    </location>
</feature>
<feature type="transmembrane region" description="Helical" evidence="1">
    <location>
        <begin position="61"/>
        <end position="84"/>
    </location>
</feature>
<feature type="transmembrane region" description="Helical" evidence="1">
    <location>
        <begin position="154"/>
        <end position="175"/>
    </location>
</feature>
<evidence type="ECO:0000313" key="3">
    <source>
        <dbReference type="Proteomes" id="UP001385809"/>
    </source>
</evidence>
<dbReference type="Pfam" id="PF17197">
    <property type="entry name" value="DUF5134"/>
    <property type="match status" value="1"/>
</dbReference>
<dbReference type="RefSeq" id="WP_337695655.1">
    <property type="nucleotide sequence ID" value="NZ_JBBEGN010000006.1"/>
</dbReference>
<feature type="transmembrane region" description="Helical" evidence="1">
    <location>
        <begin position="105"/>
        <end position="123"/>
    </location>
</feature>
<keyword evidence="1" id="KW-0472">Membrane</keyword>